<feature type="region of interest" description="Disordered" evidence="1">
    <location>
        <begin position="1"/>
        <end position="54"/>
    </location>
</feature>
<name>A0A9Q1BMG2_HOLLE</name>
<organism evidence="2 3">
    <name type="scientific">Holothuria leucospilota</name>
    <name type="common">Black long sea cucumber</name>
    <name type="synonym">Mertensiothuria leucospilota</name>
    <dbReference type="NCBI Taxonomy" id="206669"/>
    <lineage>
        <taxon>Eukaryota</taxon>
        <taxon>Metazoa</taxon>
        <taxon>Echinodermata</taxon>
        <taxon>Eleutherozoa</taxon>
        <taxon>Echinozoa</taxon>
        <taxon>Holothuroidea</taxon>
        <taxon>Aspidochirotacea</taxon>
        <taxon>Aspidochirotida</taxon>
        <taxon>Holothuriidae</taxon>
        <taxon>Holothuria</taxon>
    </lineage>
</organism>
<accession>A0A9Q1BMG2</accession>
<protein>
    <submittedName>
        <fullName evidence="2">Uncharacterized protein</fullName>
    </submittedName>
</protein>
<sequence length="54" mass="6294">MTQRGWSYGLSYEDPTQAKQPGQKFIECNQPSPTDTYDITPKWTPDQRQMTQRG</sequence>
<gene>
    <name evidence="2" type="ORF">HOLleu_28707</name>
</gene>
<dbReference type="AlphaFoldDB" id="A0A9Q1BMG2"/>
<reference evidence="2" key="1">
    <citation type="submission" date="2021-10" db="EMBL/GenBank/DDBJ databases">
        <title>Tropical sea cucumber genome reveals ecological adaptation and Cuvierian tubules defense mechanism.</title>
        <authorList>
            <person name="Chen T."/>
        </authorList>
    </citation>
    <scope>NUCLEOTIDE SEQUENCE</scope>
    <source>
        <strain evidence="2">Nanhai2018</strain>
        <tissue evidence="2">Muscle</tissue>
    </source>
</reference>
<evidence type="ECO:0000256" key="1">
    <source>
        <dbReference type="SAM" id="MobiDB-lite"/>
    </source>
</evidence>
<keyword evidence="3" id="KW-1185">Reference proteome</keyword>
<evidence type="ECO:0000313" key="3">
    <source>
        <dbReference type="Proteomes" id="UP001152320"/>
    </source>
</evidence>
<comment type="caution">
    <text evidence="2">The sequence shown here is derived from an EMBL/GenBank/DDBJ whole genome shotgun (WGS) entry which is preliminary data.</text>
</comment>
<proteinExistence type="predicted"/>
<evidence type="ECO:0000313" key="2">
    <source>
        <dbReference type="EMBL" id="KAJ8029336.1"/>
    </source>
</evidence>
<dbReference type="Proteomes" id="UP001152320">
    <property type="component" value="Chromosome 14"/>
</dbReference>
<dbReference type="EMBL" id="JAIZAY010000014">
    <property type="protein sequence ID" value="KAJ8029336.1"/>
    <property type="molecule type" value="Genomic_DNA"/>
</dbReference>